<organism evidence="2 3">
    <name type="scientific">Macrophomina phaseolina (strain MS6)</name>
    <name type="common">Charcoal rot fungus</name>
    <dbReference type="NCBI Taxonomy" id="1126212"/>
    <lineage>
        <taxon>Eukaryota</taxon>
        <taxon>Fungi</taxon>
        <taxon>Dikarya</taxon>
        <taxon>Ascomycota</taxon>
        <taxon>Pezizomycotina</taxon>
        <taxon>Dothideomycetes</taxon>
        <taxon>Dothideomycetes incertae sedis</taxon>
        <taxon>Botryosphaeriales</taxon>
        <taxon>Botryosphaeriaceae</taxon>
        <taxon>Macrophomina</taxon>
    </lineage>
</organism>
<name>K2R4D0_MACPH</name>
<protein>
    <submittedName>
        <fullName evidence="2">Uncharacterized protein</fullName>
    </submittedName>
</protein>
<feature type="compositionally biased region" description="Low complexity" evidence="1">
    <location>
        <begin position="128"/>
        <end position="138"/>
    </location>
</feature>
<feature type="compositionally biased region" description="Basic and acidic residues" evidence="1">
    <location>
        <begin position="81"/>
        <end position="90"/>
    </location>
</feature>
<comment type="caution">
    <text evidence="2">The sequence shown here is derived from an EMBL/GenBank/DDBJ whole genome shotgun (WGS) entry which is preliminary data.</text>
</comment>
<evidence type="ECO:0000256" key="1">
    <source>
        <dbReference type="SAM" id="MobiDB-lite"/>
    </source>
</evidence>
<proteinExistence type="predicted"/>
<dbReference type="EMBL" id="AHHD01000805">
    <property type="protein sequence ID" value="EKG09028.1"/>
    <property type="molecule type" value="Genomic_DNA"/>
</dbReference>
<accession>K2R4D0</accession>
<gene>
    <name evidence="2" type="ORF">MPH_13991</name>
</gene>
<dbReference type="InParanoid" id="K2R4D0"/>
<feature type="region of interest" description="Disordered" evidence="1">
    <location>
        <begin position="1"/>
        <end position="56"/>
    </location>
</feature>
<dbReference type="eggNOG" id="ENOG502SQRC">
    <property type="taxonomic scope" value="Eukaryota"/>
</dbReference>
<evidence type="ECO:0000313" key="2">
    <source>
        <dbReference type="EMBL" id="EKG09028.1"/>
    </source>
</evidence>
<dbReference type="Proteomes" id="UP000007129">
    <property type="component" value="Unassembled WGS sequence"/>
</dbReference>
<feature type="region of interest" description="Disordered" evidence="1">
    <location>
        <begin position="74"/>
        <end position="140"/>
    </location>
</feature>
<evidence type="ECO:0000313" key="3">
    <source>
        <dbReference type="Proteomes" id="UP000007129"/>
    </source>
</evidence>
<dbReference type="VEuPathDB" id="FungiDB:MPH_13991"/>
<sequence length="462" mass="52140">MDSFMYTLPIAPSPKQNLSLSRLGRRQRKPPLRPCTSRPFRRQASHGPDQPPFTDPEQTQLLWAAVYGMASSIPRTRRGSRRGDSAERGRGRGRGAAPEAEDDLFVHPRPLSPPPSHVQAYSVADSSTTTRNTTARAAGPRNPRFRETVLAPRCINVIRTSERAPDAHTHFCTMPPDDNDYTRLEGLHRIGVWLSLGASEVDDVMEEYREMQLRQLCEEEFAGFAKETLLKSQRRARRADEDGLWRVERLVQPVCPPDESCYWAPPPLLVPPVAAQTTQWSWDVRPDCSYWLSLDGFNQEYSFQVEGKTYVKSQSICPYFTVEFKRTGESDEIATNQVAAAGAMALYNRFCLHRAAATARSSGWNQTPEKDLRHYGLTFIGPNYTIWVLRARISGDGAWNGCNMEKLASGNCAQRTVQVRHLVCWINEIHRWGLTVHGLHCKNEIKALLRGLGVRTSSFDDG</sequence>
<dbReference type="HOGENOM" id="CLU_046320_1_0_1"/>
<reference evidence="2 3" key="1">
    <citation type="journal article" date="2012" name="BMC Genomics">
        <title>Tools to kill: Genome of one of the most destructive plant pathogenic fungi Macrophomina phaseolina.</title>
        <authorList>
            <person name="Islam M.S."/>
            <person name="Haque M.S."/>
            <person name="Islam M.M."/>
            <person name="Emdad E.M."/>
            <person name="Halim A."/>
            <person name="Hossen Q.M.M."/>
            <person name="Hossain M.Z."/>
            <person name="Ahmed B."/>
            <person name="Rahim S."/>
            <person name="Rahman M.S."/>
            <person name="Alam M.M."/>
            <person name="Hou S."/>
            <person name="Wan X."/>
            <person name="Saito J.A."/>
            <person name="Alam M."/>
        </authorList>
    </citation>
    <scope>NUCLEOTIDE SEQUENCE [LARGE SCALE GENOMIC DNA]</scope>
    <source>
        <strain evidence="2 3">MS6</strain>
    </source>
</reference>
<dbReference type="OrthoDB" id="5426911at2759"/>
<dbReference type="AlphaFoldDB" id="K2R4D0"/>